<keyword evidence="1" id="KW-0805">Transcription regulation</keyword>
<keyword evidence="2" id="KW-0238">DNA-binding</keyword>
<dbReference type="RefSeq" id="WP_015712667.1">
    <property type="nucleotide sequence ID" value="NC_015577.1"/>
</dbReference>
<reference evidence="6" key="1">
    <citation type="submission" date="2009-12" db="EMBL/GenBank/DDBJ databases">
        <title>Complete sequence of Treponema azotonutricium strain ZAS-9.</title>
        <authorList>
            <person name="Tetu S.G."/>
            <person name="Matson E."/>
            <person name="Ren Q."/>
            <person name="Seshadri R."/>
            <person name="Elbourne L."/>
            <person name="Hassan K.A."/>
            <person name="Durkin A."/>
            <person name="Radune D."/>
            <person name="Mohamoud Y."/>
            <person name="Shay R."/>
            <person name="Jin S."/>
            <person name="Zhang X."/>
            <person name="Lucey K."/>
            <person name="Ballor N.R."/>
            <person name="Ottesen E."/>
            <person name="Rosenthal R."/>
            <person name="Allen A."/>
            <person name="Leadbetter J.R."/>
            <person name="Paulsen I.T."/>
        </authorList>
    </citation>
    <scope>NUCLEOTIDE SEQUENCE [LARGE SCALE GENOMIC DNA]</scope>
    <source>
        <strain evidence="6">ATCC BAA-888 / DSM 13862 / ZAS-9</strain>
    </source>
</reference>
<dbReference type="InParanoid" id="F5YCD9"/>
<dbReference type="AlphaFoldDB" id="F5YCD9"/>
<dbReference type="eggNOG" id="COG2207">
    <property type="taxonomic scope" value="Bacteria"/>
</dbReference>
<accession>F5YCD9</accession>
<keyword evidence="6" id="KW-1185">Reference proteome</keyword>
<dbReference type="PROSITE" id="PS00041">
    <property type="entry name" value="HTH_ARAC_FAMILY_1"/>
    <property type="match status" value="1"/>
</dbReference>
<name>F5YCD9_LEAAZ</name>
<dbReference type="InterPro" id="IPR018062">
    <property type="entry name" value="HTH_AraC-typ_CS"/>
</dbReference>
<dbReference type="InterPro" id="IPR018771">
    <property type="entry name" value="PocR_dom"/>
</dbReference>
<organism evidence="5 6">
    <name type="scientific">Leadbettera azotonutricia (strain ATCC BAA-888 / DSM 13862 / ZAS-9)</name>
    <name type="common">Treponema azotonutricium</name>
    <dbReference type="NCBI Taxonomy" id="545695"/>
    <lineage>
        <taxon>Bacteria</taxon>
        <taxon>Pseudomonadati</taxon>
        <taxon>Spirochaetota</taxon>
        <taxon>Spirochaetia</taxon>
        <taxon>Spirochaetales</taxon>
        <taxon>Breznakiellaceae</taxon>
        <taxon>Leadbettera</taxon>
    </lineage>
</organism>
<dbReference type="SUPFAM" id="SSF46689">
    <property type="entry name" value="Homeodomain-like"/>
    <property type="match status" value="1"/>
</dbReference>
<dbReference type="SMART" id="SM00342">
    <property type="entry name" value="HTH_ARAC"/>
    <property type="match status" value="1"/>
</dbReference>
<dbReference type="KEGG" id="taz:TREAZ_2873"/>
<dbReference type="Pfam" id="PF12833">
    <property type="entry name" value="HTH_18"/>
    <property type="match status" value="1"/>
</dbReference>
<reference evidence="5 6" key="2">
    <citation type="journal article" date="2011" name="ISME J.">
        <title>RNA-seq reveals cooperative metabolic interactions between two termite-gut spirochete species in co-culture.</title>
        <authorList>
            <person name="Rosenthal A.Z."/>
            <person name="Matson E.G."/>
            <person name="Eldar A."/>
            <person name="Leadbetter J.R."/>
        </authorList>
    </citation>
    <scope>NUCLEOTIDE SEQUENCE [LARGE SCALE GENOMIC DNA]</scope>
    <source>
        <strain evidence="6">ATCC BAA-888 / DSM 13862 / ZAS-9</strain>
    </source>
</reference>
<dbReference type="Pfam" id="PF10114">
    <property type="entry name" value="PocR"/>
    <property type="match status" value="1"/>
</dbReference>
<dbReference type="OrthoDB" id="328780at2"/>
<dbReference type="GO" id="GO:0043565">
    <property type="term" value="F:sequence-specific DNA binding"/>
    <property type="evidence" value="ECO:0007669"/>
    <property type="project" value="InterPro"/>
</dbReference>
<dbReference type="GO" id="GO:0003700">
    <property type="term" value="F:DNA-binding transcription factor activity"/>
    <property type="evidence" value="ECO:0007669"/>
    <property type="project" value="InterPro"/>
</dbReference>
<dbReference type="InterPro" id="IPR018060">
    <property type="entry name" value="HTH_AraC"/>
</dbReference>
<keyword evidence="3" id="KW-0804">Transcription</keyword>
<dbReference type="PROSITE" id="PS01124">
    <property type="entry name" value="HTH_ARAC_FAMILY_2"/>
    <property type="match status" value="1"/>
</dbReference>
<dbReference type="Proteomes" id="UP000009222">
    <property type="component" value="Chromosome"/>
</dbReference>
<dbReference type="PANTHER" id="PTHR43280:SF28">
    <property type="entry name" value="HTH-TYPE TRANSCRIPTIONAL ACTIVATOR RHAS"/>
    <property type="match status" value="1"/>
</dbReference>
<evidence type="ECO:0000256" key="1">
    <source>
        <dbReference type="ARBA" id="ARBA00023015"/>
    </source>
</evidence>
<evidence type="ECO:0000259" key="4">
    <source>
        <dbReference type="PROSITE" id="PS01124"/>
    </source>
</evidence>
<dbReference type="InterPro" id="IPR009057">
    <property type="entry name" value="Homeodomain-like_sf"/>
</dbReference>
<evidence type="ECO:0000313" key="5">
    <source>
        <dbReference type="EMBL" id="AEF82585.1"/>
    </source>
</evidence>
<dbReference type="EMBL" id="CP001841">
    <property type="protein sequence ID" value="AEF82585.1"/>
    <property type="molecule type" value="Genomic_DNA"/>
</dbReference>
<evidence type="ECO:0000256" key="2">
    <source>
        <dbReference type="ARBA" id="ARBA00023125"/>
    </source>
</evidence>
<proteinExistence type="predicted"/>
<sequence length="290" mass="32988">MDVVWNQPRMMNLLQSFHRISNVRSGFFDPDGKEIIAYPEPRSDFCKLIRADNRGETACRRCDLASYHYAVSHHGLYIYQCHAGLTEAIAPILGSGEERIGYLMIGQIQPPLGEDRARQWEEICGKVKPLHTDLSKLKAAYQKLPSIKMDQLRASANVLQALATYVWLDNYIRVQNEPLSAQVQKYIAEHIAEPLSLSLLMEHFKVGKTSLCKNIKSDLNLTVGELIRSVRIEEAKNLLHSSNKPVARIAEDVGIPDFNYFTKVFKEETGVTPTIYRRLCKGEYLQIVHS</sequence>
<evidence type="ECO:0000256" key="3">
    <source>
        <dbReference type="ARBA" id="ARBA00023163"/>
    </source>
</evidence>
<protein>
    <submittedName>
        <fullName evidence="5">Transcriptional regulator, AraC family</fullName>
    </submittedName>
</protein>
<feature type="domain" description="HTH araC/xylS-type" evidence="4">
    <location>
        <begin position="181"/>
        <end position="279"/>
    </location>
</feature>
<dbReference type="PANTHER" id="PTHR43280">
    <property type="entry name" value="ARAC-FAMILY TRANSCRIPTIONAL REGULATOR"/>
    <property type="match status" value="1"/>
</dbReference>
<gene>
    <name evidence="5" type="ordered locus">TREAZ_2873</name>
</gene>
<dbReference type="STRING" id="545695.TREAZ_2873"/>
<dbReference type="Gene3D" id="1.10.10.60">
    <property type="entry name" value="Homeodomain-like"/>
    <property type="match status" value="1"/>
</dbReference>
<dbReference type="HOGENOM" id="CLU_036605_0_0_12"/>
<evidence type="ECO:0000313" key="6">
    <source>
        <dbReference type="Proteomes" id="UP000009222"/>
    </source>
</evidence>